<evidence type="ECO:0000313" key="15">
    <source>
        <dbReference type="EMBL" id="KAH6585669.1"/>
    </source>
</evidence>
<comment type="caution">
    <text evidence="15">The sequence shown here is derived from an EMBL/GenBank/DDBJ whole genome shotgun (WGS) entry which is preliminary data.</text>
</comment>
<name>A0ABQ8ET26_9FUNG</name>
<dbReference type="CDD" id="cd09596">
    <property type="entry name" value="M36"/>
    <property type="match status" value="1"/>
</dbReference>
<evidence type="ECO:0000256" key="4">
    <source>
        <dbReference type="ARBA" id="ARBA00022525"/>
    </source>
</evidence>
<keyword evidence="11 12" id="KW-0865">Zymogen</keyword>
<evidence type="ECO:0000256" key="9">
    <source>
        <dbReference type="ARBA" id="ARBA00022833"/>
    </source>
</evidence>
<comment type="similarity">
    <text evidence="3 12">Belongs to the peptidase M36 family.</text>
</comment>
<accession>A0ABQ8ET26</accession>
<dbReference type="Proteomes" id="UP001648503">
    <property type="component" value="Unassembled WGS sequence"/>
</dbReference>
<evidence type="ECO:0000256" key="13">
    <source>
        <dbReference type="SAM" id="MobiDB-lite"/>
    </source>
</evidence>
<evidence type="ECO:0000259" key="14">
    <source>
        <dbReference type="Pfam" id="PF07504"/>
    </source>
</evidence>
<feature type="signal peptide" evidence="12">
    <location>
        <begin position="1"/>
        <end position="19"/>
    </location>
</feature>
<keyword evidence="8 12" id="KW-0378">Hydrolase</keyword>
<evidence type="ECO:0000256" key="10">
    <source>
        <dbReference type="ARBA" id="ARBA00023049"/>
    </source>
</evidence>
<dbReference type="SUPFAM" id="SSF55486">
    <property type="entry name" value="Metalloproteases ('zincins'), catalytic domain"/>
    <property type="match status" value="1"/>
</dbReference>
<keyword evidence="4 12" id="KW-0964">Secreted</keyword>
<dbReference type="PANTHER" id="PTHR33478">
    <property type="entry name" value="EXTRACELLULAR METALLOPROTEINASE MEP"/>
    <property type="match status" value="1"/>
</dbReference>
<evidence type="ECO:0000256" key="1">
    <source>
        <dbReference type="ARBA" id="ARBA00001947"/>
    </source>
</evidence>
<evidence type="ECO:0000256" key="8">
    <source>
        <dbReference type="ARBA" id="ARBA00022801"/>
    </source>
</evidence>
<dbReference type="Pfam" id="PF07504">
    <property type="entry name" value="FTP"/>
    <property type="match status" value="1"/>
</dbReference>
<protein>
    <recommendedName>
        <fullName evidence="12">Extracellular metalloproteinase</fullName>
        <ecNumber evidence="12">3.4.24.-</ecNumber>
    </recommendedName>
    <alternativeName>
        <fullName evidence="12">Fungalysin</fullName>
    </alternativeName>
</protein>
<dbReference type="Gene3D" id="3.10.170.10">
    <property type="match status" value="1"/>
</dbReference>
<feature type="domain" description="FTP" evidence="14">
    <location>
        <begin position="88"/>
        <end position="136"/>
    </location>
</feature>
<evidence type="ECO:0000256" key="3">
    <source>
        <dbReference type="ARBA" id="ARBA00006006"/>
    </source>
</evidence>
<dbReference type="Pfam" id="PF02128">
    <property type="entry name" value="Peptidase_M36"/>
    <property type="match status" value="1"/>
</dbReference>
<dbReference type="PANTHER" id="PTHR33478:SF1">
    <property type="entry name" value="EXTRACELLULAR METALLOPROTEINASE MEP"/>
    <property type="match status" value="1"/>
</dbReference>
<evidence type="ECO:0000256" key="6">
    <source>
        <dbReference type="ARBA" id="ARBA00022723"/>
    </source>
</evidence>
<evidence type="ECO:0000313" key="16">
    <source>
        <dbReference type="Proteomes" id="UP001648503"/>
    </source>
</evidence>
<comment type="cofactor">
    <cofactor evidence="1 12">
        <name>Zn(2+)</name>
        <dbReference type="ChEBI" id="CHEBI:29105"/>
    </cofactor>
</comment>
<dbReference type="InterPro" id="IPR011096">
    <property type="entry name" value="FTP_domain"/>
</dbReference>
<feature type="chain" id="PRO_5044964284" description="Extracellular metalloproteinase" evidence="12">
    <location>
        <begin position="20"/>
        <end position="712"/>
    </location>
</feature>
<evidence type="ECO:0000256" key="2">
    <source>
        <dbReference type="ARBA" id="ARBA00004613"/>
    </source>
</evidence>
<sequence>MFGPALTLVLALVSSAVVAVPATSLTSHKKAIASLNSESTDVPFYFPSSVYEHLPRTEGSSFTHTSEEDSVKIGIDYIISKLDLAPSDFQTNNVFTDAAGTTHIYGCQVINGARIANHQASIHVNAGVVTSYSTSFGTAQHFTKNSFAAPSTKAAMTFEKVSAGASAKLGVPVYSKFSHILEYVEQPDGALVYAYKFQLRDSPLTKWVQVWSNANTGQVIQVVDFSNKISFRAIPLPRHSPDDGFDLIQNPEFKASSPNGWVDDNTTKGNNAVAVSPFNSIGASANRKGVFDAKFDENEDPRTATNEQVSSINLFYLTNVMHDITYQYGFTEKTGNFQNNNFGKGGKGNDAIVINVLSNRGTNNANFFTPSDGQPGEMNMFRFTSTRPNRDGGLDNPIPIHEFGHGLSNRLTGGSATSQCLRTNEARGMGEGWSDVLALFVTSKPTDKPTTKIVFGSYVLNNQRGIRSRPYTTDMKVNPLTFSDLQTRGEVHDIGEVWAAMVWEVYWNLVNKHGFSANLHDAKQTKGNIIAMQNVIGGLMRQPCNPTFLSARDAIIEADKSFYGGANKCEIIKGFAKRGLGLNANNFRNDFSVPKECSGASPNPAPVPVPVPVPQTPPTKGGPKKTVTKRGPKKTVTKDEPKKTVKRGPKKTVTKRGPKKTATKRGPKKTIKRRPKKTATKRGPKPTKLPRTPGNLKCDPNNICCFYLGFDC</sequence>
<keyword evidence="9 12" id="KW-0862">Zinc</keyword>
<evidence type="ECO:0000256" key="11">
    <source>
        <dbReference type="ARBA" id="ARBA00023145"/>
    </source>
</evidence>
<keyword evidence="16" id="KW-1185">Reference proteome</keyword>
<gene>
    <name evidence="15" type="ORF">BASA50_001003</name>
</gene>
<feature type="region of interest" description="Disordered" evidence="13">
    <location>
        <begin position="595"/>
        <end position="695"/>
    </location>
</feature>
<dbReference type="InterPro" id="IPR050371">
    <property type="entry name" value="Fungal_virulence_M36"/>
</dbReference>
<dbReference type="EMBL" id="JAFCIX010000579">
    <property type="protein sequence ID" value="KAH6585669.1"/>
    <property type="molecule type" value="Genomic_DNA"/>
</dbReference>
<dbReference type="InterPro" id="IPR001842">
    <property type="entry name" value="Peptidase_M36"/>
</dbReference>
<keyword evidence="7 12" id="KW-0732">Signal</keyword>
<evidence type="ECO:0000256" key="5">
    <source>
        <dbReference type="ARBA" id="ARBA00022670"/>
    </source>
</evidence>
<reference evidence="15 16" key="1">
    <citation type="submission" date="2021-02" db="EMBL/GenBank/DDBJ databases">
        <title>Variation within the Batrachochytrium salamandrivorans European outbreak.</title>
        <authorList>
            <person name="Kelly M."/>
            <person name="Pasmans F."/>
            <person name="Shea T.P."/>
            <person name="Munoz J.F."/>
            <person name="Carranza S."/>
            <person name="Cuomo C.A."/>
            <person name="Martel A."/>
        </authorList>
    </citation>
    <scope>NUCLEOTIDE SEQUENCE [LARGE SCALE GENOMIC DNA]</scope>
    <source>
        <strain evidence="15 16">AMFP18/2</strain>
    </source>
</reference>
<feature type="compositionally biased region" description="Basic residues" evidence="13">
    <location>
        <begin position="622"/>
        <end position="635"/>
    </location>
</feature>
<keyword evidence="6 12" id="KW-0479">Metal-binding</keyword>
<dbReference type="EC" id="3.4.24.-" evidence="12"/>
<organism evidence="15 16">
    <name type="scientific">Batrachochytrium salamandrivorans</name>
    <dbReference type="NCBI Taxonomy" id="1357716"/>
    <lineage>
        <taxon>Eukaryota</taxon>
        <taxon>Fungi</taxon>
        <taxon>Fungi incertae sedis</taxon>
        <taxon>Chytridiomycota</taxon>
        <taxon>Chytridiomycota incertae sedis</taxon>
        <taxon>Chytridiomycetes</taxon>
        <taxon>Rhizophydiales</taxon>
        <taxon>Rhizophydiales incertae sedis</taxon>
        <taxon>Batrachochytrium</taxon>
    </lineage>
</organism>
<dbReference type="PRINTS" id="PR00999">
    <property type="entry name" value="FUNGALYSIN"/>
</dbReference>
<keyword evidence="10 12" id="KW-0482">Metalloprotease</keyword>
<feature type="compositionally biased region" description="Basic residues" evidence="13">
    <location>
        <begin position="644"/>
        <end position="685"/>
    </location>
</feature>
<dbReference type="Gene3D" id="1.10.390.10">
    <property type="entry name" value="Neutral Protease Domain 2"/>
    <property type="match status" value="1"/>
</dbReference>
<keyword evidence="5 12" id="KW-0645">Protease</keyword>
<evidence type="ECO:0000256" key="7">
    <source>
        <dbReference type="ARBA" id="ARBA00022729"/>
    </source>
</evidence>
<feature type="compositionally biased region" description="Pro residues" evidence="13">
    <location>
        <begin position="603"/>
        <end position="617"/>
    </location>
</feature>
<dbReference type="InterPro" id="IPR027268">
    <property type="entry name" value="Peptidase_M4/M1_CTD_sf"/>
</dbReference>
<evidence type="ECO:0000256" key="12">
    <source>
        <dbReference type="RuleBase" id="RU364017"/>
    </source>
</evidence>
<proteinExistence type="inferred from homology"/>
<comment type="subcellular location">
    <subcellularLocation>
        <location evidence="2 12">Secreted</location>
    </subcellularLocation>
</comment>